<gene>
    <name evidence="1" type="ORF">ACFSRY_18680</name>
</gene>
<name>A0ABW5IR80_9BACT</name>
<dbReference type="Proteomes" id="UP001597544">
    <property type="component" value="Unassembled WGS sequence"/>
</dbReference>
<protein>
    <submittedName>
        <fullName evidence="1">Uncharacterized protein</fullName>
    </submittedName>
</protein>
<accession>A0ABW5IR80</accession>
<proteinExistence type="predicted"/>
<dbReference type="RefSeq" id="WP_377511647.1">
    <property type="nucleotide sequence ID" value="NZ_JBHULU010000027.1"/>
</dbReference>
<keyword evidence="2" id="KW-1185">Reference proteome</keyword>
<sequence>MKLKCLSPYGRLPQRARLLQQVPVPAQGGVHLAHQLLALIFELTPVASRCPTLVGAELLVLPSRHG</sequence>
<reference evidence="2" key="1">
    <citation type="journal article" date="2019" name="Int. J. Syst. Evol. Microbiol.">
        <title>The Global Catalogue of Microorganisms (GCM) 10K type strain sequencing project: providing services to taxonomists for standard genome sequencing and annotation.</title>
        <authorList>
            <consortium name="The Broad Institute Genomics Platform"/>
            <consortium name="The Broad Institute Genome Sequencing Center for Infectious Disease"/>
            <person name="Wu L."/>
            <person name="Ma J."/>
        </authorList>
    </citation>
    <scope>NUCLEOTIDE SEQUENCE [LARGE SCALE GENOMIC DNA]</scope>
    <source>
        <strain evidence="2">KCTC 42498</strain>
    </source>
</reference>
<evidence type="ECO:0000313" key="2">
    <source>
        <dbReference type="Proteomes" id="UP001597544"/>
    </source>
</evidence>
<dbReference type="EMBL" id="JBHULU010000027">
    <property type="protein sequence ID" value="MFD2515904.1"/>
    <property type="molecule type" value="Genomic_DNA"/>
</dbReference>
<organism evidence="1 2">
    <name type="scientific">Pontibacter locisalis</name>
    <dbReference type="NCBI Taxonomy" id="1719035"/>
    <lineage>
        <taxon>Bacteria</taxon>
        <taxon>Pseudomonadati</taxon>
        <taxon>Bacteroidota</taxon>
        <taxon>Cytophagia</taxon>
        <taxon>Cytophagales</taxon>
        <taxon>Hymenobacteraceae</taxon>
        <taxon>Pontibacter</taxon>
    </lineage>
</organism>
<evidence type="ECO:0000313" key="1">
    <source>
        <dbReference type="EMBL" id="MFD2515904.1"/>
    </source>
</evidence>
<comment type="caution">
    <text evidence="1">The sequence shown here is derived from an EMBL/GenBank/DDBJ whole genome shotgun (WGS) entry which is preliminary data.</text>
</comment>